<dbReference type="AlphaFoldDB" id="A0A1F5NU21"/>
<dbReference type="GO" id="GO:0005886">
    <property type="term" value="C:plasma membrane"/>
    <property type="evidence" value="ECO:0007669"/>
    <property type="project" value="UniProtKB-SubCell"/>
</dbReference>
<dbReference type="GO" id="GO:0051301">
    <property type="term" value="P:cell division"/>
    <property type="evidence" value="ECO:0007669"/>
    <property type="project" value="UniProtKB-KW"/>
</dbReference>
<evidence type="ECO:0000259" key="13">
    <source>
        <dbReference type="Pfam" id="PF18075"/>
    </source>
</evidence>
<dbReference type="InterPro" id="IPR040690">
    <property type="entry name" value="FtsX_ECD"/>
</dbReference>
<dbReference type="PANTHER" id="PTHR47755:SF1">
    <property type="entry name" value="CELL DIVISION PROTEIN FTSX"/>
    <property type="match status" value="1"/>
</dbReference>
<evidence type="ECO:0000313" key="15">
    <source>
        <dbReference type="Proteomes" id="UP000178892"/>
    </source>
</evidence>
<evidence type="ECO:0000256" key="11">
    <source>
        <dbReference type="SAM" id="Phobius"/>
    </source>
</evidence>
<proteinExistence type="inferred from homology"/>
<dbReference type="Proteomes" id="UP000178892">
    <property type="component" value="Unassembled WGS sequence"/>
</dbReference>
<evidence type="ECO:0000256" key="8">
    <source>
        <dbReference type="ARBA" id="ARBA00023136"/>
    </source>
</evidence>
<dbReference type="Gene3D" id="3.30.70.3040">
    <property type="match status" value="1"/>
</dbReference>
<dbReference type="STRING" id="1817825.A2720_01060"/>
<dbReference type="Pfam" id="PF18075">
    <property type="entry name" value="FtsX_ECD"/>
    <property type="match status" value="1"/>
</dbReference>
<protein>
    <recommendedName>
        <fullName evidence="3 10">Cell division protein FtsX</fullName>
    </recommendedName>
</protein>
<evidence type="ECO:0000256" key="9">
    <source>
        <dbReference type="ARBA" id="ARBA00023306"/>
    </source>
</evidence>
<organism evidence="14 15">
    <name type="scientific">Candidatus Doudnabacteria bacterium RIFCSPHIGHO2_01_FULL_46_24</name>
    <dbReference type="NCBI Taxonomy" id="1817825"/>
    <lineage>
        <taxon>Bacteria</taxon>
        <taxon>Candidatus Doudnaibacteriota</taxon>
    </lineage>
</organism>
<evidence type="ECO:0000256" key="4">
    <source>
        <dbReference type="ARBA" id="ARBA00022475"/>
    </source>
</evidence>
<keyword evidence="6 11" id="KW-0812">Transmembrane</keyword>
<feature type="domain" description="ABC3 transporter permease C-terminal" evidence="12">
    <location>
        <begin position="184"/>
        <end position="306"/>
    </location>
</feature>
<evidence type="ECO:0000256" key="6">
    <source>
        <dbReference type="ARBA" id="ARBA00022692"/>
    </source>
</evidence>
<evidence type="ECO:0000256" key="7">
    <source>
        <dbReference type="ARBA" id="ARBA00022989"/>
    </source>
</evidence>
<comment type="similarity">
    <text evidence="2 10">Belongs to the ABC-4 integral membrane protein family. FtsX subfamily.</text>
</comment>
<evidence type="ECO:0000256" key="2">
    <source>
        <dbReference type="ARBA" id="ARBA00007379"/>
    </source>
</evidence>
<keyword evidence="4 10" id="KW-1003">Cell membrane</keyword>
<name>A0A1F5NU21_9BACT</name>
<keyword evidence="9 10" id="KW-0131">Cell cycle</keyword>
<sequence>MNFSTFNRLIRSGSTNFLRNLGVSLSATAIMVVTLFIISTVLVLYALTDLSLNNARDRVGISVYFSDSASTEEIGSAREQIQAYPGVRSITFTSKEQARDRYIERNKNRPRALEALKELDRDTDPFPNSLAITADEFSNYESIVNYIKSDRFKSYLLEDGVRDNRKIIDRLSRLTDVVRQLGIALTVVFIAVTIMVMFNTIRLTIYNRREEVEIMRLVGATNWYIRMPFIIESIIYALLATFITSLAMLLLLSLTSSRIETFLDLKNLGGNLIRGIFPYLVVINLFTGIALGVIASTIAMRRYLKI</sequence>
<comment type="subcellular location">
    <subcellularLocation>
        <location evidence="1">Cell membrane</location>
        <topology evidence="1">Multi-pass membrane protein</topology>
    </subcellularLocation>
</comment>
<dbReference type="Pfam" id="PF02687">
    <property type="entry name" value="FtsX"/>
    <property type="match status" value="1"/>
</dbReference>
<evidence type="ECO:0000313" key="14">
    <source>
        <dbReference type="EMBL" id="OGE81113.1"/>
    </source>
</evidence>
<dbReference type="PANTHER" id="PTHR47755">
    <property type="entry name" value="CELL DIVISION PROTEIN FTSX"/>
    <property type="match status" value="1"/>
</dbReference>
<evidence type="ECO:0000256" key="3">
    <source>
        <dbReference type="ARBA" id="ARBA00021907"/>
    </source>
</evidence>
<feature type="transmembrane region" description="Helical" evidence="11">
    <location>
        <begin position="181"/>
        <end position="201"/>
    </location>
</feature>
<dbReference type="InterPro" id="IPR004513">
    <property type="entry name" value="FtsX"/>
</dbReference>
<keyword evidence="5 10" id="KW-0132">Cell division</keyword>
<reference evidence="14 15" key="1">
    <citation type="journal article" date="2016" name="Nat. Commun.">
        <title>Thousands of microbial genomes shed light on interconnected biogeochemical processes in an aquifer system.</title>
        <authorList>
            <person name="Anantharaman K."/>
            <person name="Brown C.T."/>
            <person name="Hug L.A."/>
            <person name="Sharon I."/>
            <person name="Castelle C.J."/>
            <person name="Probst A.J."/>
            <person name="Thomas B.C."/>
            <person name="Singh A."/>
            <person name="Wilkins M.J."/>
            <person name="Karaoz U."/>
            <person name="Brodie E.L."/>
            <person name="Williams K.H."/>
            <person name="Hubbard S.S."/>
            <person name="Banfield J.F."/>
        </authorList>
    </citation>
    <scope>NUCLEOTIDE SEQUENCE [LARGE SCALE GENOMIC DNA]</scope>
</reference>
<evidence type="ECO:0000256" key="1">
    <source>
        <dbReference type="ARBA" id="ARBA00004651"/>
    </source>
</evidence>
<feature type="transmembrane region" description="Helical" evidence="11">
    <location>
        <begin position="276"/>
        <end position="300"/>
    </location>
</feature>
<evidence type="ECO:0000256" key="5">
    <source>
        <dbReference type="ARBA" id="ARBA00022618"/>
    </source>
</evidence>
<feature type="transmembrane region" description="Helical" evidence="11">
    <location>
        <begin position="234"/>
        <end position="256"/>
    </location>
</feature>
<dbReference type="InterPro" id="IPR003838">
    <property type="entry name" value="ABC3_permease_C"/>
</dbReference>
<keyword evidence="7 11" id="KW-1133">Transmembrane helix</keyword>
<dbReference type="PIRSF" id="PIRSF003097">
    <property type="entry name" value="FtsX"/>
    <property type="match status" value="1"/>
</dbReference>
<feature type="domain" description="FtsX extracellular" evidence="13">
    <location>
        <begin position="59"/>
        <end position="149"/>
    </location>
</feature>
<evidence type="ECO:0000259" key="12">
    <source>
        <dbReference type="Pfam" id="PF02687"/>
    </source>
</evidence>
<comment type="caution">
    <text evidence="14">The sequence shown here is derived from an EMBL/GenBank/DDBJ whole genome shotgun (WGS) entry which is preliminary data.</text>
</comment>
<accession>A0A1F5NU21</accession>
<dbReference type="EMBL" id="MFEL01000010">
    <property type="protein sequence ID" value="OGE81113.1"/>
    <property type="molecule type" value="Genomic_DNA"/>
</dbReference>
<keyword evidence="8 10" id="KW-0472">Membrane</keyword>
<evidence type="ECO:0000256" key="10">
    <source>
        <dbReference type="PIRNR" id="PIRNR003097"/>
    </source>
</evidence>
<gene>
    <name evidence="14" type="ORF">A2720_01060</name>
</gene>
<feature type="transmembrane region" description="Helical" evidence="11">
    <location>
        <begin position="21"/>
        <end position="47"/>
    </location>
</feature>